<dbReference type="InterPro" id="IPR020846">
    <property type="entry name" value="MFS_dom"/>
</dbReference>
<comment type="subcellular location">
    <subcellularLocation>
        <location evidence="1">Membrane</location>
        <topology evidence="1">Multi-pass membrane protein</topology>
    </subcellularLocation>
</comment>
<dbReference type="Proteomes" id="UP000011014">
    <property type="component" value="Unassembled WGS sequence"/>
</dbReference>
<keyword evidence="4 5" id="KW-0472">Membrane</keyword>
<feature type="transmembrane region" description="Helical" evidence="5">
    <location>
        <begin position="133"/>
        <end position="154"/>
    </location>
</feature>
<dbReference type="GO" id="GO:0022857">
    <property type="term" value="F:transmembrane transporter activity"/>
    <property type="evidence" value="ECO:0007669"/>
    <property type="project" value="InterPro"/>
</dbReference>
<evidence type="ECO:0000256" key="3">
    <source>
        <dbReference type="ARBA" id="ARBA00022989"/>
    </source>
</evidence>
<feature type="transmembrane region" description="Helical" evidence="5">
    <location>
        <begin position="195"/>
        <end position="213"/>
    </location>
</feature>
<organism evidence="7">
    <name type="scientific">Oikopleura dioica</name>
    <name type="common">Tunicate</name>
    <dbReference type="NCBI Taxonomy" id="34765"/>
    <lineage>
        <taxon>Eukaryota</taxon>
        <taxon>Metazoa</taxon>
        <taxon>Chordata</taxon>
        <taxon>Tunicata</taxon>
        <taxon>Appendicularia</taxon>
        <taxon>Copelata</taxon>
        <taxon>Oikopleuridae</taxon>
        <taxon>Oikopleura</taxon>
    </lineage>
</organism>
<dbReference type="GO" id="GO:0016020">
    <property type="term" value="C:membrane"/>
    <property type="evidence" value="ECO:0007669"/>
    <property type="project" value="UniProtKB-SubCell"/>
</dbReference>
<dbReference type="PROSITE" id="PS50850">
    <property type="entry name" value="MFS"/>
    <property type="match status" value="1"/>
</dbReference>
<evidence type="ECO:0000256" key="5">
    <source>
        <dbReference type="SAM" id="Phobius"/>
    </source>
</evidence>
<keyword evidence="2 5" id="KW-0812">Transmembrane</keyword>
<dbReference type="SUPFAM" id="SSF103473">
    <property type="entry name" value="MFS general substrate transporter"/>
    <property type="match status" value="1"/>
</dbReference>
<evidence type="ECO:0000313" key="7">
    <source>
        <dbReference type="EMBL" id="CBY41769.1"/>
    </source>
</evidence>
<dbReference type="Pfam" id="PF00083">
    <property type="entry name" value="Sugar_tr"/>
    <property type="match status" value="1"/>
</dbReference>
<protein>
    <recommendedName>
        <fullName evidence="6">Major facilitator superfamily (MFS) profile domain-containing protein</fullName>
    </recommendedName>
</protein>
<proteinExistence type="predicted"/>
<feature type="domain" description="Major facilitator superfamily (MFS) profile" evidence="6">
    <location>
        <begin position="1"/>
        <end position="234"/>
    </location>
</feature>
<dbReference type="InterPro" id="IPR036259">
    <property type="entry name" value="MFS_trans_sf"/>
</dbReference>
<evidence type="ECO:0000256" key="1">
    <source>
        <dbReference type="ARBA" id="ARBA00004141"/>
    </source>
</evidence>
<dbReference type="AlphaFoldDB" id="E4Z241"/>
<dbReference type="InterPro" id="IPR005828">
    <property type="entry name" value="MFS_sugar_transport-like"/>
</dbReference>
<dbReference type="PANTHER" id="PTHR24064">
    <property type="entry name" value="SOLUTE CARRIER FAMILY 22 MEMBER"/>
    <property type="match status" value="1"/>
</dbReference>
<keyword evidence="3 5" id="KW-1133">Transmembrane helix</keyword>
<dbReference type="EMBL" id="FN656632">
    <property type="protein sequence ID" value="CBY41769.1"/>
    <property type="molecule type" value="Genomic_DNA"/>
</dbReference>
<evidence type="ECO:0000259" key="6">
    <source>
        <dbReference type="PROSITE" id="PS50850"/>
    </source>
</evidence>
<reference evidence="7" key="1">
    <citation type="journal article" date="2010" name="Science">
        <title>Plasticity of animal genome architecture unmasked by rapid evolution of a pelagic tunicate.</title>
        <authorList>
            <person name="Denoeud F."/>
            <person name="Henriet S."/>
            <person name="Mungpakdee S."/>
            <person name="Aury J.M."/>
            <person name="Da Silva C."/>
            <person name="Brinkmann H."/>
            <person name="Mikhaleva J."/>
            <person name="Olsen L.C."/>
            <person name="Jubin C."/>
            <person name="Canestro C."/>
            <person name="Bouquet J.M."/>
            <person name="Danks G."/>
            <person name="Poulain J."/>
            <person name="Campsteijn C."/>
            <person name="Adamski M."/>
            <person name="Cross I."/>
            <person name="Yadetie F."/>
            <person name="Muffato M."/>
            <person name="Louis A."/>
            <person name="Butcher S."/>
            <person name="Tsagkogeorga G."/>
            <person name="Konrad A."/>
            <person name="Singh S."/>
            <person name="Jensen M.F."/>
            <person name="Cong E.H."/>
            <person name="Eikeseth-Otteraa H."/>
            <person name="Noel B."/>
            <person name="Anthouard V."/>
            <person name="Porcel B.M."/>
            <person name="Kachouri-Lafond R."/>
            <person name="Nishino A."/>
            <person name="Ugolini M."/>
            <person name="Chourrout P."/>
            <person name="Nishida H."/>
            <person name="Aasland R."/>
            <person name="Huzurbazar S."/>
            <person name="Westhof E."/>
            <person name="Delsuc F."/>
            <person name="Lehrach H."/>
            <person name="Reinhardt R."/>
            <person name="Weissenbach J."/>
            <person name="Roy S.W."/>
            <person name="Artiguenave F."/>
            <person name="Postlethwait J.H."/>
            <person name="Manak J.R."/>
            <person name="Thompson E.M."/>
            <person name="Jaillon O."/>
            <person name="Du Pasquier L."/>
            <person name="Boudinot P."/>
            <person name="Liberles D.A."/>
            <person name="Volff J.N."/>
            <person name="Philippe H."/>
            <person name="Lenhard B."/>
            <person name="Roest Crollius H."/>
            <person name="Wincker P."/>
            <person name="Chourrout D."/>
        </authorList>
    </citation>
    <scope>NUCLEOTIDE SEQUENCE [LARGE SCALE GENOMIC DNA]</scope>
</reference>
<name>E4Z241_OIKDI</name>
<feature type="transmembrane region" description="Helical" evidence="5">
    <location>
        <begin position="166"/>
        <end position="183"/>
    </location>
</feature>
<dbReference type="Gene3D" id="1.20.1250.20">
    <property type="entry name" value="MFS general substrate transporter like domains"/>
    <property type="match status" value="1"/>
</dbReference>
<gene>
    <name evidence="7" type="ORF">GSOID_T00023860001</name>
</gene>
<evidence type="ECO:0000256" key="2">
    <source>
        <dbReference type="ARBA" id="ARBA00022692"/>
    </source>
</evidence>
<evidence type="ECO:0000256" key="4">
    <source>
        <dbReference type="ARBA" id="ARBA00023136"/>
    </source>
</evidence>
<sequence>MIDGFDFMFTRWPEISIWQLLWACMAGYTWFCTALTQGGSVILQQTPEHRCKTILDEREGFTFEEGLPFSPSQCEKYEESWVQTCSSNENLLHCFNRQFGNLTKIKCNSGYIYDDTIFDATFVTSFDLVCDRAYINTISTSIFMTGLFVSVSLFGPIMDRFGRRKGMLFGLLGLMVANMLISMSKSVVMFTIGRFLAGSFAMGAATCCFVYAVELPGARWRTWFGQAVNNCCSL</sequence>
<accession>E4Z241</accession>
<feature type="non-terminal residue" evidence="7">
    <location>
        <position position="234"/>
    </location>
</feature>